<evidence type="ECO:0000256" key="3">
    <source>
        <dbReference type="ARBA" id="ARBA00022475"/>
    </source>
</evidence>
<feature type="transmembrane region" description="Helical" evidence="7">
    <location>
        <begin position="199"/>
        <end position="219"/>
    </location>
</feature>
<comment type="subcellular location">
    <subcellularLocation>
        <location evidence="1">Cell inner membrane</location>
        <topology evidence="1">Multi-pass membrane protein</topology>
    </subcellularLocation>
</comment>
<feature type="transmembrane region" description="Helical" evidence="7">
    <location>
        <begin position="423"/>
        <end position="442"/>
    </location>
</feature>
<organism evidence="8 9">
    <name type="scientific">Motilimonas pumila</name>
    <dbReference type="NCBI Taxonomy" id="2303987"/>
    <lineage>
        <taxon>Bacteria</taxon>
        <taxon>Pseudomonadati</taxon>
        <taxon>Pseudomonadota</taxon>
        <taxon>Gammaproteobacteria</taxon>
        <taxon>Alteromonadales</taxon>
        <taxon>Alteromonadales genera incertae sedis</taxon>
        <taxon>Motilimonas</taxon>
    </lineage>
</organism>
<keyword evidence="6 7" id="KW-0472">Membrane</keyword>
<dbReference type="GO" id="GO:0042910">
    <property type="term" value="F:xenobiotic transmembrane transporter activity"/>
    <property type="evidence" value="ECO:0007669"/>
    <property type="project" value="InterPro"/>
</dbReference>
<dbReference type="OrthoDB" id="9780160at2"/>
<feature type="transmembrane region" description="Helical" evidence="7">
    <location>
        <begin position="169"/>
        <end position="187"/>
    </location>
</feature>
<feature type="transmembrane region" description="Helical" evidence="7">
    <location>
        <begin position="247"/>
        <end position="268"/>
    </location>
</feature>
<dbReference type="CDD" id="cd13134">
    <property type="entry name" value="MATE_like_8"/>
    <property type="match status" value="1"/>
</dbReference>
<dbReference type="InterPro" id="IPR048279">
    <property type="entry name" value="MdtK-like"/>
</dbReference>
<feature type="transmembrane region" description="Helical" evidence="7">
    <location>
        <begin position="94"/>
        <end position="114"/>
    </location>
</feature>
<protein>
    <submittedName>
        <fullName evidence="8">MATE family efflux transporter</fullName>
    </submittedName>
</protein>
<dbReference type="GO" id="GO:0005886">
    <property type="term" value="C:plasma membrane"/>
    <property type="evidence" value="ECO:0007669"/>
    <property type="project" value="UniProtKB-SubCell"/>
</dbReference>
<feature type="transmembrane region" description="Helical" evidence="7">
    <location>
        <begin position="20"/>
        <end position="40"/>
    </location>
</feature>
<keyword evidence="2" id="KW-0813">Transport</keyword>
<evidence type="ECO:0000256" key="7">
    <source>
        <dbReference type="SAM" id="Phobius"/>
    </source>
</evidence>
<accession>A0A418YJV6</accession>
<feature type="transmembrane region" description="Helical" evidence="7">
    <location>
        <begin position="288"/>
        <end position="310"/>
    </location>
</feature>
<dbReference type="Proteomes" id="UP000283255">
    <property type="component" value="Unassembled WGS sequence"/>
</dbReference>
<proteinExistence type="predicted"/>
<evidence type="ECO:0000256" key="6">
    <source>
        <dbReference type="ARBA" id="ARBA00023136"/>
    </source>
</evidence>
<sequence length="463" mass="50816">MRAKIATATDSGFLRKLWQLALPVSIQSLLFSLLGLVDILMVGQLGEAEVASVGLGNRVFFFNLLIIFGLSGGVSVLAAQYYGKGEVAGVRRCLVLAIIAAVAVSLPFALWYTINPEQIMAFASDDQKLITLGGQYLQITGISILLTAIVVPIEASLRAVGDAKTPTNIGIIAIIINVFLNWLLIFGNWGFPALGVEGSAWGTTISRVLQTIILIAYVLRKRRIVVFNWVDVRMALAKKEIMRFSKIAVPLLIHDGFWAFGVLIYSFIYGRIGTEELAVMSMLASVEGTIFALFVGFAVACSTMLGHELGADKFDDAWQQSWVFIIFSPIFALLMTATIILFKDQLANVFSGFEGDTLNSAIRVLIIMALALSIKVLNMVGIMGVLRSGGDVNYSIFIDLFCMWCIGIPLAFVAATVWGWPLYLVYLCSLSEEIVKAFMVIFRVHRKKWLKNLVHDDDKSVSA</sequence>
<feature type="transmembrane region" description="Helical" evidence="7">
    <location>
        <begin position="397"/>
        <end position="417"/>
    </location>
</feature>
<evidence type="ECO:0000256" key="1">
    <source>
        <dbReference type="ARBA" id="ARBA00004429"/>
    </source>
</evidence>
<keyword evidence="4 7" id="KW-0812">Transmembrane</keyword>
<name>A0A418YJV6_9GAMM</name>
<evidence type="ECO:0000256" key="4">
    <source>
        <dbReference type="ARBA" id="ARBA00022692"/>
    </source>
</evidence>
<dbReference type="InterPro" id="IPR002528">
    <property type="entry name" value="MATE_fam"/>
</dbReference>
<keyword evidence="5 7" id="KW-1133">Transmembrane helix</keyword>
<keyword evidence="3" id="KW-1003">Cell membrane</keyword>
<reference evidence="8 9" key="2">
    <citation type="submission" date="2019-01" db="EMBL/GenBank/DDBJ databases">
        <title>Motilimonas pumilus sp. nov., isolated from the gut of sea cucumber (Apostichopus japonicus).</title>
        <authorList>
            <person name="Wang F.-Q."/>
            <person name="Ren L.-H."/>
            <person name="Lin Y.-W."/>
            <person name="Sun G.-H."/>
            <person name="Du Z.-J."/>
            <person name="Zhao J.-X."/>
            <person name="Liu X.-J."/>
            <person name="Liu L.-J."/>
        </authorList>
    </citation>
    <scope>NUCLEOTIDE SEQUENCE [LARGE SCALE GENOMIC DNA]</scope>
    <source>
        <strain evidence="8 9">PLHSC7-2</strain>
    </source>
</reference>
<evidence type="ECO:0000256" key="2">
    <source>
        <dbReference type="ARBA" id="ARBA00022448"/>
    </source>
</evidence>
<evidence type="ECO:0000256" key="5">
    <source>
        <dbReference type="ARBA" id="ARBA00022989"/>
    </source>
</evidence>
<evidence type="ECO:0000313" key="9">
    <source>
        <dbReference type="Proteomes" id="UP000283255"/>
    </source>
</evidence>
<gene>
    <name evidence="8" type="ORF">D1Z90_00590</name>
</gene>
<dbReference type="AlphaFoldDB" id="A0A418YJV6"/>
<dbReference type="Pfam" id="PF01554">
    <property type="entry name" value="MatE"/>
    <property type="match status" value="2"/>
</dbReference>
<feature type="transmembrane region" description="Helical" evidence="7">
    <location>
        <begin position="362"/>
        <end position="385"/>
    </location>
</feature>
<dbReference type="InterPro" id="IPR047135">
    <property type="entry name" value="YsiQ"/>
</dbReference>
<dbReference type="RefSeq" id="WP_119908814.1">
    <property type="nucleotide sequence ID" value="NZ_QZCH01000001.1"/>
</dbReference>
<reference evidence="8 9" key="1">
    <citation type="submission" date="2018-09" db="EMBL/GenBank/DDBJ databases">
        <authorList>
            <person name="Wang F."/>
        </authorList>
    </citation>
    <scope>NUCLEOTIDE SEQUENCE [LARGE SCALE GENOMIC DNA]</scope>
    <source>
        <strain evidence="8 9">PLHSC7-2</strain>
    </source>
</reference>
<dbReference type="NCBIfam" id="TIGR00797">
    <property type="entry name" value="matE"/>
    <property type="match status" value="1"/>
</dbReference>
<evidence type="ECO:0000313" key="8">
    <source>
        <dbReference type="EMBL" id="RJG51267.1"/>
    </source>
</evidence>
<comment type="caution">
    <text evidence="8">The sequence shown here is derived from an EMBL/GenBank/DDBJ whole genome shotgun (WGS) entry which is preliminary data.</text>
</comment>
<feature type="transmembrane region" description="Helical" evidence="7">
    <location>
        <begin position="322"/>
        <end position="342"/>
    </location>
</feature>
<dbReference type="PANTHER" id="PTHR42925:SF2">
    <property type="entry name" value="NA+ DRIVEN MULTIDRUG EFFLUX PUMP"/>
    <property type="match status" value="1"/>
</dbReference>
<keyword evidence="9" id="KW-1185">Reference proteome</keyword>
<dbReference type="PIRSF" id="PIRSF006603">
    <property type="entry name" value="DinF"/>
    <property type="match status" value="1"/>
</dbReference>
<dbReference type="GO" id="GO:0015297">
    <property type="term" value="F:antiporter activity"/>
    <property type="evidence" value="ECO:0007669"/>
    <property type="project" value="InterPro"/>
</dbReference>
<dbReference type="PANTHER" id="PTHR42925">
    <property type="entry name" value="MULTIDRUG AND TOXIN EFFLUX PROTEIN MATE FAMILY"/>
    <property type="match status" value="1"/>
</dbReference>
<feature type="transmembrane region" description="Helical" evidence="7">
    <location>
        <begin position="60"/>
        <end position="82"/>
    </location>
</feature>
<dbReference type="EMBL" id="QZCH01000001">
    <property type="protein sequence ID" value="RJG51267.1"/>
    <property type="molecule type" value="Genomic_DNA"/>
</dbReference>
<feature type="transmembrane region" description="Helical" evidence="7">
    <location>
        <begin position="134"/>
        <end position="157"/>
    </location>
</feature>